<dbReference type="EMBL" id="LVLJ01003949">
    <property type="protein sequence ID" value="OAE19025.1"/>
    <property type="molecule type" value="Genomic_DNA"/>
</dbReference>
<dbReference type="Pfam" id="PF00226">
    <property type="entry name" value="DnaJ"/>
    <property type="match status" value="1"/>
</dbReference>
<evidence type="ECO:0000313" key="3">
    <source>
        <dbReference type="Proteomes" id="UP000077202"/>
    </source>
</evidence>
<dbReference type="PANTHER" id="PTHR45504:SF3">
    <property type="entry name" value="CHAPERONE DNAJ-DOMAIN SUPERFAMILY PROTEIN"/>
    <property type="match status" value="1"/>
</dbReference>
<dbReference type="Proteomes" id="UP000077202">
    <property type="component" value="Unassembled WGS sequence"/>
</dbReference>
<dbReference type="InterPro" id="IPR001623">
    <property type="entry name" value="DnaJ_domain"/>
</dbReference>
<dbReference type="FunFam" id="1.10.287.110:FF:000052">
    <property type="entry name" value="Chaperone protein DNAj, putative"/>
    <property type="match status" value="1"/>
</dbReference>
<dbReference type="AlphaFoldDB" id="A0A176VGJ0"/>
<protein>
    <recommendedName>
        <fullName evidence="1">J domain-containing protein</fullName>
    </recommendedName>
</protein>
<comment type="caution">
    <text evidence="2">The sequence shown here is derived from an EMBL/GenBank/DDBJ whole genome shotgun (WGS) entry which is preliminary data.</text>
</comment>
<dbReference type="SUPFAM" id="SSF46565">
    <property type="entry name" value="Chaperone J-domain"/>
    <property type="match status" value="1"/>
</dbReference>
<accession>A0A176VGJ0</accession>
<name>A0A176VGJ0_MARPO</name>
<dbReference type="PRINTS" id="PR00625">
    <property type="entry name" value="JDOMAIN"/>
</dbReference>
<proteinExistence type="predicted"/>
<keyword evidence="3" id="KW-1185">Reference proteome</keyword>
<gene>
    <name evidence="2" type="ORF">AXG93_2839s1210</name>
</gene>
<feature type="domain" description="J" evidence="1">
    <location>
        <begin position="24"/>
        <end position="89"/>
    </location>
</feature>
<evidence type="ECO:0000313" key="2">
    <source>
        <dbReference type="EMBL" id="OAE19025.1"/>
    </source>
</evidence>
<organism evidence="2 3">
    <name type="scientific">Marchantia polymorpha subsp. ruderalis</name>
    <dbReference type="NCBI Taxonomy" id="1480154"/>
    <lineage>
        <taxon>Eukaryota</taxon>
        <taxon>Viridiplantae</taxon>
        <taxon>Streptophyta</taxon>
        <taxon>Embryophyta</taxon>
        <taxon>Marchantiophyta</taxon>
        <taxon>Marchantiopsida</taxon>
        <taxon>Marchantiidae</taxon>
        <taxon>Marchantiales</taxon>
        <taxon>Marchantiaceae</taxon>
        <taxon>Marchantia</taxon>
    </lineage>
</organism>
<dbReference type="Gene3D" id="1.10.287.110">
    <property type="entry name" value="DnaJ domain"/>
    <property type="match status" value="1"/>
</dbReference>
<dbReference type="GO" id="GO:0005737">
    <property type="term" value="C:cytoplasm"/>
    <property type="evidence" value="ECO:0007669"/>
    <property type="project" value="TreeGrafter"/>
</dbReference>
<dbReference type="CDD" id="cd06257">
    <property type="entry name" value="DnaJ"/>
    <property type="match status" value="1"/>
</dbReference>
<reference evidence="2" key="1">
    <citation type="submission" date="2016-03" db="EMBL/GenBank/DDBJ databases">
        <title>Mechanisms controlling the formation of the plant cell surface in tip-growing cells are functionally conserved among land plants.</title>
        <authorList>
            <person name="Honkanen S."/>
            <person name="Jones V.A."/>
            <person name="Morieri G."/>
            <person name="Champion C."/>
            <person name="Hetherington A.J."/>
            <person name="Kelly S."/>
            <person name="Saint-Marcoux D."/>
            <person name="Proust H."/>
            <person name="Prescott H."/>
            <person name="Dolan L."/>
        </authorList>
    </citation>
    <scope>NUCLEOTIDE SEQUENCE [LARGE SCALE GENOMIC DNA]</scope>
    <source>
        <tissue evidence="2">Whole gametophyte</tissue>
    </source>
</reference>
<dbReference type="PANTHER" id="PTHR45504">
    <property type="entry name" value="CHAPERONE DNAJ-DOMAIN SUPERFAMILY PROTEIN"/>
    <property type="match status" value="1"/>
</dbReference>
<dbReference type="PROSITE" id="PS50076">
    <property type="entry name" value="DNAJ_2"/>
    <property type="match status" value="1"/>
</dbReference>
<dbReference type="SMART" id="SM00271">
    <property type="entry name" value="DnaJ"/>
    <property type="match status" value="1"/>
</dbReference>
<evidence type="ECO:0000259" key="1">
    <source>
        <dbReference type="PROSITE" id="PS50076"/>
    </source>
</evidence>
<dbReference type="InterPro" id="IPR036869">
    <property type="entry name" value="J_dom_sf"/>
</dbReference>
<sequence>MGWENGGGESSCRGVNLVSEGQRDFYKILGVNYDATDDSIRSNYLRLALKWHPDKHIGEDGATLKFQEINEAYRVLSDPAKRLEYDMKGDFVQEYSIIEYLNRFKGLILTCNGLGISNQNQCYSSFGAYEDVKSRSMKDERLGT</sequence>
<dbReference type="GO" id="GO:0005634">
    <property type="term" value="C:nucleus"/>
    <property type="evidence" value="ECO:0007669"/>
    <property type="project" value="TreeGrafter"/>
</dbReference>